<name>A0ABR2T7H2_9ROSI</name>
<protein>
    <submittedName>
        <fullName evidence="1">Uncharacterized protein</fullName>
    </submittedName>
</protein>
<reference evidence="1 2" key="1">
    <citation type="journal article" date="2024" name="G3 (Bethesda)">
        <title>Genome assembly of Hibiscus sabdariffa L. provides insights into metabolisms of medicinal natural products.</title>
        <authorList>
            <person name="Kim T."/>
        </authorList>
    </citation>
    <scope>NUCLEOTIDE SEQUENCE [LARGE SCALE GENOMIC DNA]</scope>
    <source>
        <strain evidence="1">TK-2024</strain>
        <tissue evidence="1">Old leaves</tissue>
    </source>
</reference>
<gene>
    <name evidence="1" type="ORF">V6N11_018479</name>
</gene>
<evidence type="ECO:0000313" key="2">
    <source>
        <dbReference type="Proteomes" id="UP001396334"/>
    </source>
</evidence>
<evidence type="ECO:0000313" key="1">
    <source>
        <dbReference type="EMBL" id="KAK9033446.1"/>
    </source>
</evidence>
<dbReference type="Proteomes" id="UP001396334">
    <property type="component" value="Unassembled WGS sequence"/>
</dbReference>
<proteinExistence type="predicted"/>
<keyword evidence="2" id="KW-1185">Reference proteome</keyword>
<accession>A0ABR2T7H2</accession>
<sequence>MVVLCLGKTRRRLHTPNDRRKTENGDTWCCKDERKNRGNNTYLNRRERQMQEHGDEAVRSRLIWTEWRRYRTPETGVVWRKGDWNVARLML</sequence>
<comment type="caution">
    <text evidence="1">The sequence shown here is derived from an EMBL/GenBank/DDBJ whole genome shotgun (WGS) entry which is preliminary data.</text>
</comment>
<organism evidence="1 2">
    <name type="scientific">Hibiscus sabdariffa</name>
    <name type="common">roselle</name>
    <dbReference type="NCBI Taxonomy" id="183260"/>
    <lineage>
        <taxon>Eukaryota</taxon>
        <taxon>Viridiplantae</taxon>
        <taxon>Streptophyta</taxon>
        <taxon>Embryophyta</taxon>
        <taxon>Tracheophyta</taxon>
        <taxon>Spermatophyta</taxon>
        <taxon>Magnoliopsida</taxon>
        <taxon>eudicotyledons</taxon>
        <taxon>Gunneridae</taxon>
        <taxon>Pentapetalae</taxon>
        <taxon>rosids</taxon>
        <taxon>malvids</taxon>
        <taxon>Malvales</taxon>
        <taxon>Malvaceae</taxon>
        <taxon>Malvoideae</taxon>
        <taxon>Hibiscus</taxon>
    </lineage>
</organism>
<dbReference type="EMBL" id="JBBPBN010000008">
    <property type="protein sequence ID" value="KAK9033446.1"/>
    <property type="molecule type" value="Genomic_DNA"/>
</dbReference>